<gene>
    <name evidence="1" type="ORF">M413DRAFT_157162</name>
</gene>
<evidence type="ECO:0000313" key="1">
    <source>
        <dbReference type="EMBL" id="KIM40965.1"/>
    </source>
</evidence>
<dbReference type="Proteomes" id="UP000053424">
    <property type="component" value="Unassembled WGS sequence"/>
</dbReference>
<proteinExistence type="predicted"/>
<dbReference type="EMBL" id="KN831781">
    <property type="protein sequence ID" value="KIM40965.1"/>
    <property type="molecule type" value="Genomic_DNA"/>
</dbReference>
<reference evidence="1 2" key="1">
    <citation type="submission" date="2014-04" db="EMBL/GenBank/DDBJ databases">
        <authorList>
            <consortium name="DOE Joint Genome Institute"/>
            <person name="Kuo A."/>
            <person name="Gay G."/>
            <person name="Dore J."/>
            <person name="Kohler A."/>
            <person name="Nagy L.G."/>
            <person name="Floudas D."/>
            <person name="Copeland A."/>
            <person name="Barry K.W."/>
            <person name="Cichocki N."/>
            <person name="Veneault-Fourrey C."/>
            <person name="LaButti K."/>
            <person name="Lindquist E.A."/>
            <person name="Lipzen A."/>
            <person name="Lundell T."/>
            <person name="Morin E."/>
            <person name="Murat C."/>
            <person name="Sun H."/>
            <person name="Tunlid A."/>
            <person name="Henrissat B."/>
            <person name="Grigoriev I.V."/>
            <person name="Hibbett D.S."/>
            <person name="Martin F."/>
            <person name="Nordberg H.P."/>
            <person name="Cantor M.N."/>
            <person name="Hua S.X."/>
        </authorList>
    </citation>
    <scope>NUCLEOTIDE SEQUENCE [LARGE SCALE GENOMIC DNA]</scope>
    <source>
        <strain evidence="2">h7</strain>
    </source>
</reference>
<organism evidence="1 2">
    <name type="scientific">Hebeloma cylindrosporum</name>
    <dbReference type="NCBI Taxonomy" id="76867"/>
    <lineage>
        <taxon>Eukaryota</taxon>
        <taxon>Fungi</taxon>
        <taxon>Dikarya</taxon>
        <taxon>Basidiomycota</taxon>
        <taxon>Agaricomycotina</taxon>
        <taxon>Agaricomycetes</taxon>
        <taxon>Agaricomycetidae</taxon>
        <taxon>Agaricales</taxon>
        <taxon>Agaricineae</taxon>
        <taxon>Hymenogastraceae</taxon>
        <taxon>Hebeloma</taxon>
    </lineage>
</organism>
<accession>A0A0C3BWH7</accession>
<keyword evidence="2" id="KW-1185">Reference proteome</keyword>
<reference evidence="2" key="2">
    <citation type="submission" date="2015-01" db="EMBL/GenBank/DDBJ databases">
        <title>Evolutionary Origins and Diversification of the Mycorrhizal Mutualists.</title>
        <authorList>
            <consortium name="DOE Joint Genome Institute"/>
            <consortium name="Mycorrhizal Genomics Consortium"/>
            <person name="Kohler A."/>
            <person name="Kuo A."/>
            <person name="Nagy L.G."/>
            <person name="Floudas D."/>
            <person name="Copeland A."/>
            <person name="Barry K.W."/>
            <person name="Cichocki N."/>
            <person name="Veneault-Fourrey C."/>
            <person name="LaButti K."/>
            <person name="Lindquist E.A."/>
            <person name="Lipzen A."/>
            <person name="Lundell T."/>
            <person name="Morin E."/>
            <person name="Murat C."/>
            <person name="Riley R."/>
            <person name="Ohm R."/>
            <person name="Sun H."/>
            <person name="Tunlid A."/>
            <person name="Henrissat B."/>
            <person name="Grigoriev I.V."/>
            <person name="Hibbett D.S."/>
            <person name="Martin F."/>
        </authorList>
    </citation>
    <scope>NUCLEOTIDE SEQUENCE [LARGE SCALE GENOMIC DNA]</scope>
    <source>
        <strain evidence="2">h7</strain>
    </source>
</reference>
<sequence>MHRYSSIYNHSHPQSFPVCLIAKQPPPPLYPKVMKLYFAPSPGVGRLEKGRHHSAELTSINWEFDGFNCSLYIYLSPAGHHYRID</sequence>
<evidence type="ECO:0000313" key="2">
    <source>
        <dbReference type="Proteomes" id="UP000053424"/>
    </source>
</evidence>
<protein>
    <submittedName>
        <fullName evidence="1">Uncharacterized protein</fullName>
    </submittedName>
</protein>
<name>A0A0C3BWH7_HEBCY</name>
<dbReference type="AlphaFoldDB" id="A0A0C3BWH7"/>
<dbReference type="HOGENOM" id="CLU_2512874_0_0_1"/>